<name>A0A6P1B8S4_9BRAD</name>
<comment type="caution">
    <text evidence="1">The sequence shown here is derived from an EMBL/GenBank/DDBJ whole genome shotgun (WGS) entry which is preliminary data.</text>
</comment>
<dbReference type="Proteomes" id="UP000468531">
    <property type="component" value="Unassembled WGS sequence"/>
</dbReference>
<reference evidence="1 2" key="1">
    <citation type="journal article" date="2020" name="Arch. Microbiol.">
        <title>Bradyrhizobium uaiense sp. nov., a new highly efficient cowpea symbiont.</title>
        <authorList>
            <person name="Cabral Michel D."/>
            <person name="Azarias Guimaraes A."/>
            <person name="Martins da Costa E."/>
            <person name="Soares de Carvalho T."/>
            <person name="Balsanelli E."/>
            <person name="Willems A."/>
            <person name="Maltempi de Souza E."/>
            <person name="de Souza Moreira F.M."/>
        </authorList>
    </citation>
    <scope>NUCLEOTIDE SEQUENCE [LARGE SCALE GENOMIC DNA]</scope>
    <source>
        <strain evidence="1 2">UFLA 03-164</strain>
    </source>
</reference>
<accession>A0A6P1B8S4</accession>
<keyword evidence="2" id="KW-1185">Reference proteome</keyword>
<evidence type="ECO:0000313" key="1">
    <source>
        <dbReference type="EMBL" id="NEU94704.1"/>
    </source>
</evidence>
<dbReference type="AlphaFoldDB" id="A0A6P1B8S4"/>
<evidence type="ECO:0000313" key="2">
    <source>
        <dbReference type="Proteomes" id="UP000468531"/>
    </source>
</evidence>
<proteinExistence type="predicted"/>
<dbReference type="RefSeq" id="WP_163150258.1">
    <property type="nucleotide sequence ID" value="NZ_VKHP01000005.1"/>
</dbReference>
<sequence length="76" mass="8433">MPFKLALMAGTPGGRAVELDYKDMGARFGVSRTHVQKIVQDAARGTGRGDRLWQTFRRADAGDQAGSLYRREHVRA</sequence>
<dbReference type="EMBL" id="VKHP01000005">
    <property type="protein sequence ID" value="NEU94704.1"/>
    <property type="molecule type" value="Genomic_DNA"/>
</dbReference>
<protein>
    <submittedName>
        <fullName evidence="1">Uncharacterized protein</fullName>
    </submittedName>
</protein>
<gene>
    <name evidence="1" type="ORF">FNJ47_02380</name>
</gene>
<organism evidence="1 2">
    <name type="scientific">Bradyrhizobium uaiense</name>
    <dbReference type="NCBI Taxonomy" id="2594946"/>
    <lineage>
        <taxon>Bacteria</taxon>
        <taxon>Pseudomonadati</taxon>
        <taxon>Pseudomonadota</taxon>
        <taxon>Alphaproteobacteria</taxon>
        <taxon>Hyphomicrobiales</taxon>
        <taxon>Nitrobacteraceae</taxon>
        <taxon>Bradyrhizobium</taxon>
    </lineage>
</organism>